<keyword evidence="2 4" id="KW-0862">Zinc</keyword>
<gene>
    <name evidence="6" type="ORF">D5039_06885</name>
</gene>
<dbReference type="RefSeq" id="WP_265281538.1">
    <property type="nucleotide sequence ID" value="NZ_QZCW01000001.1"/>
</dbReference>
<evidence type="ECO:0000256" key="1">
    <source>
        <dbReference type="ARBA" id="ARBA00022723"/>
    </source>
</evidence>
<dbReference type="InterPro" id="IPR013154">
    <property type="entry name" value="ADH-like_N"/>
</dbReference>
<evidence type="ECO:0000256" key="4">
    <source>
        <dbReference type="RuleBase" id="RU361277"/>
    </source>
</evidence>
<organism evidence="6 7">
    <name type="scientific">Verminephrobacter aporrectodeae subsp. tuberculatae</name>
    <dbReference type="NCBI Taxonomy" id="1110392"/>
    <lineage>
        <taxon>Bacteria</taxon>
        <taxon>Pseudomonadati</taxon>
        <taxon>Pseudomonadota</taxon>
        <taxon>Betaproteobacteria</taxon>
        <taxon>Burkholderiales</taxon>
        <taxon>Comamonadaceae</taxon>
        <taxon>Verminephrobacter</taxon>
    </lineage>
</organism>
<dbReference type="Gene3D" id="3.90.180.10">
    <property type="entry name" value="Medium-chain alcohol dehydrogenases, catalytic domain"/>
    <property type="match status" value="1"/>
</dbReference>
<dbReference type="Gene3D" id="3.40.50.720">
    <property type="entry name" value="NAD(P)-binding Rossmann-like Domain"/>
    <property type="match status" value="1"/>
</dbReference>
<dbReference type="Pfam" id="PF08240">
    <property type="entry name" value="ADH_N"/>
    <property type="match status" value="1"/>
</dbReference>
<dbReference type="SMART" id="SM00829">
    <property type="entry name" value="PKS_ER"/>
    <property type="match status" value="1"/>
</dbReference>
<name>A0ABT3KRF2_9BURK</name>
<keyword evidence="7" id="KW-1185">Reference proteome</keyword>
<proteinExistence type="inferred from homology"/>
<dbReference type="PROSITE" id="PS00059">
    <property type="entry name" value="ADH_ZINC"/>
    <property type="match status" value="1"/>
</dbReference>
<dbReference type="InterPro" id="IPR013149">
    <property type="entry name" value="ADH-like_C"/>
</dbReference>
<keyword evidence="3" id="KW-0560">Oxidoreductase</keyword>
<dbReference type="PANTHER" id="PTHR43401">
    <property type="entry name" value="L-THREONINE 3-DEHYDROGENASE"/>
    <property type="match status" value="1"/>
</dbReference>
<evidence type="ECO:0000256" key="2">
    <source>
        <dbReference type="ARBA" id="ARBA00022833"/>
    </source>
</evidence>
<dbReference type="InterPro" id="IPR020843">
    <property type="entry name" value="ER"/>
</dbReference>
<comment type="similarity">
    <text evidence="4">Belongs to the zinc-containing alcohol dehydrogenase family.</text>
</comment>
<dbReference type="InterPro" id="IPR050129">
    <property type="entry name" value="Zn_alcohol_dh"/>
</dbReference>
<sequence length="348" mass="36989">MNASRRPRTMRAAVMHQPGDIRLENKPKPEVQAGHALVKVAVCGVCGSDIARMLHKGAHRMPLICGHEFSGHVEALGPGVQGFAVGDLVTVPPLLPCGACAQCARGFPSRCSDYDYFGSRRDGAYAEYVNVPQKNLFKCPEGMDPAAAALTDPAAVALHAIWKSRFTLGHVGAVVGCGPIGLFAIQWMRLLGARDVIGVDIDPKKLTLARQAGATHTVRSGEPIDGLPPCDLVVEAAGQPTAINQAIRMAAPGGMVVCIGIPAGDVALEGASFNHLLRQEITLTGAWNSFGTPFPGQEWVVSLAKLASGELQWRFMVTHDLPLAALKSLFQSFAQKKEAAAKVLFRPH</sequence>
<comment type="caution">
    <text evidence="6">The sequence shown here is derived from an EMBL/GenBank/DDBJ whole genome shotgun (WGS) entry which is preliminary data.</text>
</comment>
<evidence type="ECO:0000256" key="3">
    <source>
        <dbReference type="ARBA" id="ARBA00023002"/>
    </source>
</evidence>
<protein>
    <submittedName>
        <fullName evidence="6">Galactitol-1-phosphate 5-dehydrogenase</fullName>
    </submittedName>
</protein>
<dbReference type="InterPro" id="IPR036291">
    <property type="entry name" value="NAD(P)-bd_dom_sf"/>
</dbReference>
<comment type="cofactor">
    <cofactor evidence="4">
        <name>Zn(2+)</name>
        <dbReference type="ChEBI" id="CHEBI:29105"/>
    </cofactor>
</comment>
<evidence type="ECO:0000313" key="6">
    <source>
        <dbReference type="EMBL" id="MCW5320896.1"/>
    </source>
</evidence>
<evidence type="ECO:0000259" key="5">
    <source>
        <dbReference type="SMART" id="SM00829"/>
    </source>
</evidence>
<dbReference type="InterPro" id="IPR002328">
    <property type="entry name" value="ADH_Zn_CS"/>
</dbReference>
<reference evidence="7" key="1">
    <citation type="submission" date="2023-07" db="EMBL/GenBank/DDBJ databases">
        <title>Verminephrobacter genomes.</title>
        <authorList>
            <person name="Lund M.B."/>
        </authorList>
    </citation>
    <scope>NUCLEOTIDE SEQUENCE [LARGE SCALE GENOMIC DNA]</scope>
    <source>
        <strain evidence="7">AtM5-05</strain>
    </source>
</reference>
<dbReference type="SUPFAM" id="SSF50129">
    <property type="entry name" value="GroES-like"/>
    <property type="match status" value="1"/>
</dbReference>
<dbReference type="Proteomes" id="UP001208935">
    <property type="component" value="Unassembled WGS sequence"/>
</dbReference>
<dbReference type="SUPFAM" id="SSF51735">
    <property type="entry name" value="NAD(P)-binding Rossmann-fold domains"/>
    <property type="match status" value="1"/>
</dbReference>
<dbReference type="CDD" id="cd08236">
    <property type="entry name" value="sugar_DH"/>
    <property type="match status" value="1"/>
</dbReference>
<dbReference type="PANTHER" id="PTHR43401:SF2">
    <property type="entry name" value="L-THREONINE 3-DEHYDROGENASE"/>
    <property type="match status" value="1"/>
</dbReference>
<evidence type="ECO:0000313" key="7">
    <source>
        <dbReference type="Proteomes" id="UP001208935"/>
    </source>
</evidence>
<dbReference type="Pfam" id="PF00107">
    <property type="entry name" value="ADH_zinc_N"/>
    <property type="match status" value="1"/>
</dbReference>
<accession>A0ABT3KRF2</accession>
<dbReference type="EMBL" id="QZCW01000001">
    <property type="protein sequence ID" value="MCW5320896.1"/>
    <property type="molecule type" value="Genomic_DNA"/>
</dbReference>
<feature type="domain" description="Enoyl reductase (ER)" evidence="5">
    <location>
        <begin position="16"/>
        <end position="345"/>
    </location>
</feature>
<dbReference type="InterPro" id="IPR011032">
    <property type="entry name" value="GroES-like_sf"/>
</dbReference>
<keyword evidence="1 4" id="KW-0479">Metal-binding</keyword>